<evidence type="ECO:0000313" key="3">
    <source>
        <dbReference type="Proteomes" id="UP001176521"/>
    </source>
</evidence>
<organism evidence="2 3">
    <name type="scientific">Tilletia horrida</name>
    <dbReference type="NCBI Taxonomy" id="155126"/>
    <lineage>
        <taxon>Eukaryota</taxon>
        <taxon>Fungi</taxon>
        <taxon>Dikarya</taxon>
        <taxon>Basidiomycota</taxon>
        <taxon>Ustilaginomycotina</taxon>
        <taxon>Exobasidiomycetes</taxon>
        <taxon>Tilletiales</taxon>
        <taxon>Tilletiaceae</taxon>
        <taxon>Tilletia</taxon>
    </lineage>
</organism>
<reference evidence="2" key="1">
    <citation type="journal article" date="2023" name="PhytoFront">
        <title>Draft Genome Resources of Seven Strains of Tilletia horrida, Causal Agent of Kernel Smut of Rice.</title>
        <authorList>
            <person name="Khanal S."/>
            <person name="Antony Babu S."/>
            <person name="Zhou X.G."/>
        </authorList>
    </citation>
    <scope>NUCLEOTIDE SEQUENCE</scope>
    <source>
        <strain evidence="2">TX3</strain>
    </source>
</reference>
<feature type="region of interest" description="Disordered" evidence="1">
    <location>
        <begin position="1"/>
        <end position="23"/>
    </location>
</feature>
<keyword evidence="3" id="KW-1185">Reference proteome</keyword>
<gene>
    <name evidence="2" type="ORF">OC842_007271</name>
</gene>
<evidence type="ECO:0000256" key="1">
    <source>
        <dbReference type="SAM" id="MobiDB-lite"/>
    </source>
</evidence>
<dbReference type="EMBL" id="JAPDMQ010000875">
    <property type="protein sequence ID" value="KAK0519948.1"/>
    <property type="molecule type" value="Genomic_DNA"/>
</dbReference>
<sequence length="96" mass="10046">MPTAHQPSKHRPHPLGAGRPAPSSLLEVLVDMNKADQRALLPSNAASSGVPRAPHSQAAGAWVMMPPAAERNLCCTRVADGHELELGGLVLRATAE</sequence>
<dbReference type="Proteomes" id="UP001176521">
    <property type="component" value="Unassembled WGS sequence"/>
</dbReference>
<dbReference type="AlphaFoldDB" id="A0AAN6G5S9"/>
<accession>A0AAN6G5S9</accession>
<evidence type="ECO:0000313" key="2">
    <source>
        <dbReference type="EMBL" id="KAK0519948.1"/>
    </source>
</evidence>
<proteinExistence type="predicted"/>
<protein>
    <submittedName>
        <fullName evidence="2">Uncharacterized protein</fullName>
    </submittedName>
</protein>
<comment type="caution">
    <text evidence="2">The sequence shown here is derived from an EMBL/GenBank/DDBJ whole genome shotgun (WGS) entry which is preliminary data.</text>
</comment>
<name>A0AAN6G5S9_9BASI</name>